<dbReference type="OrthoDB" id="1133974at2"/>
<sequence length="268" mass="30966">MVFKKLHWTLKRHPFLYVTRFRLLSKNANETVIDSCCYNVLNGKGDIPDLYTTINSAVFKAGKPETDLELVKQLVLWLSEHTTVGPGLSEPSDKALETLLYGAGGVCSDMAQVFNNFCVINDIQVREWGTTSAPFNRTNGGHSFNEVYIRELEKWLLVDPSWGVFFFNDKGLPLSVIEVYDLSRSGQSVVYDSFLPDQHISIRQVTKNYLSSDIVPFLICDYRNKTYDRYLKLARPYVPVFMIHFMVYLFGKSYHYKFPLDDYKKIFV</sequence>
<dbReference type="Gene3D" id="3.10.620.30">
    <property type="match status" value="1"/>
</dbReference>
<dbReference type="AlphaFoldDB" id="A0A5D0QRX5"/>
<keyword evidence="1" id="KW-1133">Transmembrane helix</keyword>
<feature type="domain" description="Transglutaminase-like" evidence="2">
    <location>
        <begin position="62"/>
        <end position="160"/>
    </location>
</feature>
<dbReference type="SUPFAM" id="SSF54001">
    <property type="entry name" value="Cysteine proteinases"/>
    <property type="match status" value="1"/>
</dbReference>
<keyword evidence="1" id="KW-0812">Transmembrane</keyword>
<evidence type="ECO:0000313" key="3">
    <source>
        <dbReference type="EMBL" id="TYB71645.1"/>
    </source>
</evidence>
<keyword evidence="1" id="KW-0472">Membrane</keyword>
<name>A0A5D0QRX5_9FLAO</name>
<accession>A0A5D0QRX5</accession>
<dbReference type="InterPro" id="IPR002931">
    <property type="entry name" value="Transglutaminase-like"/>
</dbReference>
<feature type="transmembrane region" description="Helical" evidence="1">
    <location>
        <begin position="233"/>
        <end position="251"/>
    </location>
</feature>
<protein>
    <submittedName>
        <fullName evidence="3">Transglutaminase domain-containing protein</fullName>
    </submittedName>
</protein>
<comment type="caution">
    <text evidence="3">The sequence shown here is derived from an EMBL/GenBank/DDBJ whole genome shotgun (WGS) entry which is preliminary data.</text>
</comment>
<dbReference type="Proteomes" id="UP000324358">
    <property type="component" value="Unassembled WGS sequence"/>
</dbReference>
<dbReference type="InterPro" id="IPR038765">
    <property type="entry name" value="Papain-like_cys_pep_sf"/>
</dbReference>
<reference evidence="3 4" key="1">
    <citation type="submission" date="2019-08" db="EMBL/GenBank/DDBJ databases">
        <title>Genomes of Antarctic Bizionia species.</title>
        <authorList>
            <person name="Bowman J.P."/>
        </authorList>
    </citation>
    <scope>NUCLEOTIDE SEQUENCE [LARGE SCALE GENOMIC DNA]</scope>
    <source>
        <strain evidence="3 4">APA-1</strain>
    </source>
</reference>
<gene>
    <name evidence="3" type="ORF">ES675_13920</name>
</gene>
<dbReference type="Pfam" id="PF01841">
    <property type="entry name" value="Transglut_core"/>
    <property type="match status" value="1"/>
</dbReference>
<evidence type="ECO:0000259" key="2">
    <source>
        <dbReference type="Pfam" id="PF01841"/>
    </source>
</evidence>
<evidence type="ECO:0000313" key="4">
    <source>
        <dbReference type="Proteomes" id="UP000324358"/>
    </source>
</evidence>
<proteinExistence type="predicted"/>
<dbReference type="RefSeq" id="WP_148367520.1">
    <property type="nucleotide sequence ID" value="NZ_VSKL01000006.1"/>
</dbReference>
<organism evidence="3 4">
    <name type="scientific">Bizionia algoritergicola</name>
    <dbReference type="NCBI Taxonomy" id="291187"/>
    <lineage>
        <taxon>Bacteria</taxon>
        <taxon>Pseudomonadati</taxon>
        <taxon>Bacteroidota</taxon>
        <taxon>Flavobacteriia</taxon>
        <taxon>Flavobacteriales</taxon>
        <taxon>Flavobacteriaceae</taxon>
        <taxon>Bizionia</taxon>
    </lineage>
</organism>
<dbReference type="EMBL" id="VSKL01000006">
    <property type="protein sequence ID" value="TYB71645.1"/>
    <property type="molecule type" value="Genomic_DNA"/>
</dbReference>
<evidence type="ECO:0000256" key="1">
    <source>
        <dbReference type="SAM" id="Phobius"/>
    </source>
</evidence>
<keyword evidence="4" id="KW-1185">Reference proteome</keyword>